<proteinExistence type="predicted"/>
<dbReference type="RefSeq" id="WP_073592483.1">
    <property type="nucleotide sequence ID" value="NZ_MRCE01000004.1"/>
</dbReference>
<gene>
    <name evidence="2" type="ORF">NIES2119_05810</name>
</gene>
<dbReference type="EMBL" id="MRCE01000004">
    <property type="protein sequence ID" value="OKH39761.1"/>
    <property type="molecule type" value="Genomic_DNA"/>
</dbReference>
<feature type="signal peptide" evidence="1">
    <location>
        <begin position="1"/>
        <end position="26"/>
    </location>
</feature>
<dbReference type="InterPro" id="IPR026356">
    <property type="entry name" value="GrrA/OscA1_RiPP"/>
</dbReference>
<reference evidence="2 3" key="1">
    <citation type="submission" date="2016-11" db="EMBL/GenBank/DDBJ databases">
        <title>Draft Genome Sequences of Nine Cyanobacterial Strains from Diverse Habitats.</title>
        <authorList>
            <person name="Zhu T."/>
            <person name="Hou S."/>
            <person name="Lu X."/>
            <person name="Hess W.R."/>
        </authorList>
    </citation>
    <scope>NUCLEOTIDE SEQUENCE [LARGE SCALE GENOMIC DNA]</scope>
    <source>
        <strain evidence="2 3">IAM M-71</strain>
    </source>
</reference>
<sequence length="122" mass="12671">MNITTRTGLVGFFLALSALQIPGAMATTSQTDSITDKTQLIESRLARLTAAIRERENNLSQETTLPIEVLLARGAWGNGGGRGFANRTGGGGFVNGGGGGGFVNARPWVNGGWVNGGGFLNY</sequence>
<comment type="caution">
    <text evidence="2">The sequence shown here is derived from an EMBL/GenBank/DDBJ whole genome shotgun (WGS) entry which is preliminary data.</text>
</comment>
<organism evidence="2 3">
    <name type="scientific">[Phormidium ambiguum] IAM M-71</name>
    <dbReference type="NCBI Taxonomy" id="454136"/>
    <lineage>
        <taxon>Bacteria</taxon>
        <taxon>Bacillati</taxon>
        <taxon>Cyanobacteriota</taxon>
        <taxon>Cyanophyceae</taxon>
        <taxon>Oscillatoriophycideae</taxon>
        <taxon>Aerosakkonematales</taxon>
        <taxon>Aerosakkonemataceae</taxon>
        <taxon>Floridanema</taxon>
    </lineage>
</organism>
<name>A0A1U7IQQ0_9CYAN</name>
<keyword evidence="1" id="KW-0732">Signal</keyword>
<evidence type="ECO:0000256" key="1">
    <source>
        <dbReference type="SAM" id="SignalP"/>
    </source>
</evidence>
<accession>A0A1U7IQQ0</accession>
<dbReference type="OrthoDB" id="467574at2"/>
<dbReference type="STRING" id="454136.NIES2119_05810"/>
<dbReference type="Proteomes" id="UP000185860">
    <property type="component" value="Unassembled WGS sequence"/>
</dbReference>
<dbReference type="NCBIfam" id="TIGR04260">
    <property type="entry name" value="Cyano_gly_rpt"/>
    <property type="match status" value="1"/>
</dbReference>
<evidence type="ECO:0000313" key="3">
    <source>
        <dbReference type="Proteomes" id="UP000185860"/>
    </source>
</evidence>
<evidence type="ECO:0000313" key="2">
    <source>
        <dbReference type="EMBL" id="OKH39761.1"/>
    </source>
</evidence>
<protein>
    <submittedName>
        <fullName evidence="2">RSAM-associated Gly-rich repeat protein</fullName>
    </submittedName>
</protein>
<dbReference type="AlphaFoldDB" id="A0A1U7IQQ0"/>
<feature type="chain" id="PRO_5012120599" evidence="1">
    <location>
        <begin position="27"/>
        <end position="122"/>
    </location>
</feature>